<evidence type="ECO:0000256" key="1">
    <source>
        <dbReference type="ARBA" id="ARBA00000686"/>
    </source>
</evidence>
<evidence type="ECO:0000259" key="31">
    <source>
        <dbReference type="Pfam" id="PF22913"/>
    </source>
</evidence>
<evidence type="ECO:0000256" key="10">
    <source>
        <dbReference type="ARBA" id="ARBA00022729"/>
    </source>
</evidence>
<dbReference type="GO" id="GO:0070939">
    <property type="term" value="C:Dsl1/NZR complex"/>
    <property type="evidence" value="ECO:0007669"/>
    <property type="project" value="TreeGrafter"/>
</dbReference>
<keyword evidence="19" id="KW-0456">Lyase</keyword>
<dbReference type="Gene3D" id="2.60.120.310">
    <property type="entry name" value="Copper type II, ascorbate-dependent monooxygenase, N-terminal domain"/>
    <property type="match status" value="1"/>
</dbReference>
<comment type="cofactor">
    <cofactor evidence="23">
        <name>Zn(2+)</name>
        <dbReference type="ChEBI" id="CHEBI:29105"/>
    </cofactor>
    <text evidence="23">Binds one Zn(2+) ion per subunit.</text>
</comment>
<dbReference type="GO" id="GO:0016020">
    <property type="term" value="C:membrane"/>
    <property type="evidence" value="ECO:0007669"/>
    <property type="project" value="InterPro"/>
</dbReference>
<dbReference type="GO" id="GO:0005576">
    <property type="term" value="C:extracellular region"/>
    <property type="evidence" value="ECO:0007669"/>
    <property type="project" value="UniProtKB-SubCell"/>
</dbReference>
<comment type="subcellular location">
    <subcellularLocation>
        <location evidence="2">Endoplasmic reticulum</location>
    </subcellularLocation>
    <subcellularLocation>
        <location evidence="3">Secreted</location>
    </subcellularLocation>
</comment>
<evidence type="ECO:0000256" key="25">
    <source>
        <dbReference type="PROSITE-ProRule" id="PRU00504"/>
    </source>
</evidence>
<dbReference type="FunFam" id="2.60.120.310:FF:000005">
    <property type="entry name" value="Peptidylglycine alpha-hydroxylating monooxygenase"/>
    <property type="match status" value="1"/>
</dbReference>
<evidence type="ECO:0000256" key="22">
    <source>
        <dbReference type="PIRSR" id="PIRSR600720-1"/>
    </source>
</evidence>
<dbReference type="Gene3D" id="2.120.10.30">
    <property type="entry name" value="TolB, C-terminal domain"/>
    <property type="match status" value="1"/>
</dbReference>
<dbReference type="GO" id="GO:0006518">
    <property type="term" value="P:peptide metabolic process"/>
    <property type="evidence" value="ECO:0007669"/>
    <property type="project" value="InterPro"/>
</dbReference>
<evidence type="ECO:0000259" key="27">
    <source>
        <dbReference type="Pfam" id="PF01082"/>
    </source>
</evidence>
<name>A0A8J2RN71_9CRUS</name>
<feature type="compositionally biased region" description="Acidic residues" evidence="26">
    <location>
        <begin position="1285"/>
        <end position="1295"/>
    </location>
</feature>
<dbReference type="Pfam" id="PF22913">
    <property type="entry name" value="NBAS_11th"/>
    <property type="match status" value="1"/>
</dbReference>
<evidence type="ECO:0000256" key="18">
    <source>
        <dbReference type="ARBA" id="ARBA00023180"/>
    </source>
</evidence>
<feature type="binding site" evidence="23">
    <location>
        <position position="77"/>
    </location>
    <ligand>
        <name>Cu(2+)</name>
        <dbReference type="ChEBI" id="CHEBI:29036"/>
        <label>1</label>
        <note>catalytic</note>
    </ligand>
</feature>
<evidence type="ECO:0000256" key="4">
    <source>
        <dbReference type="ARBA" id="ARBA00006026"/>
    </source>
</evidence>
<feature type="binding site" evidence="23">
    <location>
        <position position="143"/>
    </location>
    <ligand>
        <name>Cu(2+)</name>
        <dbReference type="ChEBI" id="CHEBI:29036"/>
        <label>1</label>
        <note>catalytic</note>
    </ligand>
</feature>
<reference evidence="32" key="1">
    <citation type="submission" date="2021-11" db="EMBL/GenBank/DDBJ databases">
        <authorList>
            <person name="Schell T."/>
        </authorList>
    </citation>
    <scope>NUCLEOTIDE SEQUENCE</scope>
    <source>
        <strain evidence="32">M5</strain>
    </source>
</reference>
<dbReference type="Gene3D" id="2.60.120.230">
    <property type="match status" value="1"/>
</dbReference>
<feature type="binding site" evidence="23">
    <location>
        <position position="456"/>
    </location>
    <ligand>
        <name>Ca(2+)</name>
        <dbReference type="ChEBI" id="CHEBI:29108"/>
        <note>structural</note>
    </ligand>
</feature>
<comment type="similarity">
    <text evidence="6">Belongs to the copper type II ascorbate-dependent monooxygenase family.</text>
</comment>
<feature type="disulfide bond" evidence="24">
    <location>
        <begin position="195"/>
        <end position="305"/>
    </location>
</feature>
<dbReference type="InterPro" id="IPR000323">
    <property type="entry name" value="Cu2_ascorb_mOase_N"/>
</dbReference>
<evidence type="ECO:0000256" key="13">
    <source>
        <dbReference type="ARBA" id="ARBA00022927"/>
    </source>
</evidence>
<dbReference type="InterPro" id="IPR024548">
    <property type="entry name" value="Cu2_monoox_C"/>
</dbReference>
<comment type="catalytic activity">
    <reaction evidence="21">
        <text>a [peptide]-C-terminal glycine + 2 L-ascorbate + O2 = a [peptide]-C-terminal (2S)-2-hydroxyglycine + 2 monodehydro-L-ascorbate radical + H2O</text>
        <dbReference type="Rhea" id="RHEA:21452"/>
        <dbReference type="Rhea" id="RHEA-COMP:13486"/>
        <dbReference type="Rhea" id="RHEA-COMP:15321"/>
        <dbReference type="ChEBI" id="CHEBI:15377"/>
        <dbReference type="ChEBI" id="CHEBI:15379"/>
        <dbReference type="ChEBI" id="CHEBI:38290"/>
        <dbReference type="ChEBI" id="CHEBI:59513"/>
        <dbReference type="ChEBI" id="CHEBI:137000"/>
        <dbReference type="ChEBI" id="CHEBI:142768"/>
        <dbReference type="EC" id="1.14.17.3"/>
    </reaction>
</comment>
<evidence type="ECO:0000256" key="15">
    <source>
        <dbReference type="ARBA" id="ARBA00023008"/>
    </source>
</evidence>
<dbReference type="InterPro" id="IPR036939">
    <property type="entry name" value="Cu2_ascorb_mOase_N_sf"/>
</dbReference>
<keyword evidence="14" id="KW-0560">Oxidoreductase</keyword>
<feature type="binding site" evidence="22">
    <location>
        <position position="469"/>
    </location>
    <ligand>
        <name>a protein</name>
        <dbReference type="ChEBI" id="CHEBI:16541"/>
    </ligand>
    <ligandPart>
        <name>C-terminal Xaa-(2S)-2-hydroxyglycine residue</name>
        <dbReference type="ChEBI" id="CHEBI:142768"/>
    </ligandPart>
</feature>
<keyword evidence="23" id="KW-0106">Calcium</keyword>
<evidence type="ECO:0000256" key="12">
    <source>
        <dbReference type="ARBA" id="ARBA00022824"/>
    </source>
</evidence>
<evidence type="ECO:0008006" key="34">
    <source>
        <dbReference type="Google" id="ProtNLM"/>
    </source>
</evidence>
<dbReference type="InterPro" id="IPR014784">
    <property type="entry name" value="Cu2_ascorb_mOase-like_C"/>
</dbReference>
<dbReference type="Pfam" id="PF03712">
    <property type="entry name" value="Cu2_monoox_C"/>
    <property type="match status" value="1"/>
</dbReference>
<dbReference type="InterPro" id="IPR001258">
    <property type="entry name" value="NHL_repeat"/>
</dbReference>
<keyword evidence="7" id="KW-0813">Transport</keyword>
<keyword evidence="11" id="KW-0677">Repeat</keyword>
<dbReference type="SUPFAM" id="SSF75011">
    <property type="entry name" value="3-carboxy-cis,cis-mucoante lactonizing enzyme"/>
    <property type="match status" value="1"/>
</dbReference>
<evidence type="ECO:0000256" key="9">
    <source>
        <dbReference type="ARBA" id="ARBA00022723"/>
    </source>
</evidence>
<feature type="domain" description="Sec39" evidence="29">
    <location>
        <begin position="1531"/>
        <end position="1743"/>
    </location>
</feature>
<dbReference type="InterPro" id="IPR054751">
    <property type="entry name" value="NBAS_C"/>
</dbReference>
<dbReference type="SUPFAM" id="SSF101898">
    <property type="entry name" value="NHL repeat"/>
    <property type="match status" value="1"/>
</dbReference>
<gene>
    <name evidence="32" type="ORF">DGAL_LOCUS5067</name>
</gene>
<dbReference type="Proteomes" id="UP000789390">
    <property type="component" value="Unassembled WGS sequence"/>
</dbReference>
<evidence type="ECO:0000256" key="21">
    <source>
        <dbReference type="ARBA" id="ARBA00048431"/>
    </source>
</evidence>
<dbReference type="PANTHER" id="PTHR15922">
    <property type="entry name" value="NEUROBLASTOMA-AMPLIFIED SEQUENCE"/>
    <property type="match status" value="1"/>
</dbReference>
<evidence type="ECO:0000256" key="20">
    <source>
        <dbReference type="ARBA" id="ARBA00023268"/>
    </source>
</evidence>
<feature type="domain" description="Copper type II ascorbate-dependent monooxygenase C-terminal" evidence="28">
    <location>
        <begin position="169"/>
        <end position="310"/>
    </location>
</feature>
<evidence type="ECO:0000256" key="8">
    <source>
        <dbReference type="ARBA" id="ARBA00022525"/>
    </source>
</evidence>
<dbReference type="Pfam" id="PF01436">
    <property type="entry name" value="NHL"/>
    <property type="match status" value="1"/>
</dbReference>
<sequence length="3191" mass="359901">MEKVLVFIMGFCACNGLIRQLPKGEPPTSGGTKVKLRMPGIIPQKNDDYLCTAFDARDEQLYITQYKIEGSADRAHHMLLYGCSDVPSTEMSWDCGHHGVCSGSSSIMFAWAKNAPPTSLPPSVGFRFGGSQSSVKYLVLQIHYAHTLPPGEKDYSGMDIDVTSEEQQYIAGIFLLIGGAVIPPFQPKVHADACCTVNVPAPVHLFAYRTHAHALGRVITGYKLGKTNGKVEEIARGNPQWPQAFYGMPRVFDLESGDIIAARCTYDSTSKNKTTYMGSTAGDEMCNLYLMYYTDAKIGTSYQICTDQCSRAPTLFPLDSDEPLPPNPLLEEHALHGSHGQENGTVIISNKMSINLEQLDYNNVFGSTDDPHKTIPEPQKKDQIDYLTNHGVHRKPGSLLPPQDELFNNHVEEITQTHFETKTSLRPEITQIKTYSDKYIADSKWLSTIQSQPSAVAIDSAGNVVIFHRADRAWGFNTFGFDNRLADPNIGPIEEATILLFDHVDSQVINKGGQNMFYLPHGLTIDEDDCLWVTDVGAHQVFKLTPLRKSTDSLQILLELGKKLQPGSGDGEFCKPTSVAVLSSGEFFVADGYCNSRVIKYTKAGVKISEWKAGKNYKSYECSSFTNADTRKRYGGNMYAVNGPSSSNGKPVPAQGFIIDMKGSGEIVSIFGSKASTHMGTPHAIALGPNGSSIYIADISPYRVLKFIREEEAVGTSLNGIKTKATLTSKSPSSEHLIELDVSSFSTSMIILSILAVPLLVIIIVVSIIRLRQRGCCSENKRTAKLDLGSLLGHRDPIRGGFEKLAMEDSDGEGELDSDSDADVVEFAKASAMDEISENLEDSILYELLVFSEWSQEQDVINKSVDESYWSWRNIISYLKKSSGAYYVADWLNQQLPWLFAVGSNGKAVAILQDSALEIRTSRDNYALPIGKNFTTKDQFQQWRKLQWSPDGTLLAVAHSSGSIDVYDLLATHLFVIPPPPGNILNNTSNEVPSNVIAGLAFVDTRTKNAHWSYELICLDYFGQLRAFFVSPTQGFKESHTFSFASLVPYGVTAFCADHSRNLLILASPVVTSSESNYSGNGLGVIGAKYGLTSWRLIDELPFYIQAPNEANLLPNLWLQSFKKKHYGNTVVKLSSSADGSSLAAIHLSGAISVWSIPGLNCQQFWPLDRQPGFDELNPLILQLPAYRRIRSPSFQNPFKFHPVDINWWSANSLVIARCSGAVSVCATADLRNKLGSSAEFFEGSPRISPAFESTFLGLECEVKVKRKRLQPTTDDTATSTYTGDEVEDDPSEDEEKTFMVRRAVRSLLYWVTDSERFRPPRKRPKLLIRTYRLLGFKRTTPDELYLWKLDAEEYGEALALAQVYGLDCDLVYQRQWRNAPASIATINDYLSKVTKRNWVLRECLERVPSDVDAARELLLYGLKNTDLPVVADEEGGSRNKTSWGPLEFQETESEILRKEEEQRTQWLAQIDFDNLTVQQKMLISTRRRLLQFLDRLSIYEMILGGPHAAGQRFDPSFFETFRSQTALESTVGFARQGEWQAVAVMFTFNGPQTLPHRLAVCSCFPETVPPFEYRSVLPECDVGEEVFLWEQQELRKSDWCECSAARMAVDVDHLLEMETVHQFYEEAKQLKPFRSTGVELTTDLASLWYRTRGADIEKQSMLVENALDLIKLGLERNVPHLEHIHHQLLTLETLVYDLQQEHLNLERLNAMNELSVCQLIMDNCGVDSFLPKLHLWLMPYLRRLDTLQPGRIMELLRGLLVVRSQENLDWALQVCANSKTDQASPIVTDASFLISLALECIYVCQKIDQLEMAMKIYDCLPERPTGSKTDPLLTQLHDQLDKLQSHLEAADILENHDVAITPATILAKQNDVEQVEQLFVRLTRTALRKSDSPTENRWKELLEDMLELQRKVFYCISTQLCYEILVGSLLSAAKKESIASAGLMLQLHPDVNSRTLQGSSTSKIPFDRSKKLILQASEEYINSSENLSDPSLELASYCLNLVTIDDENIQEEKDLIGAFQLLYDYGLDMPPLKIRLSRNRLFLIDQVLKQANKAYKNSSRLLRLGHLLRACKESSFTNNEDRRKELEGQLYIRIAKTALAKQDVEIAGQICAKLRLANHAVGWKVCSQLANLDELTNLNMKLELISFSLVYCPAECIEELLKLRWKLEQKQLEQQCNKQIKMYMNYENGKESLLKLVYQKSVEAYHHDVVEKHQSSTTTTSGGSVSKQVLQTTAETTKQLVNVVKSSFKLKEARQAENGAKTPSPRTSEDNKECIRWGLSVFYWDVWCNNEIALQESHLDASYRIFSLPEMVNSELNLLIWSWRLLVLDSLEQPYVKSRSRDDVLSKLSECIFPSDCLLAIGHLLDLEMAEEAWGAFTRLPSSEITLQMAAYYFSLRMIRFLPDGYFGADTNIVTARPRTLIHRCLNLPDSSLSKDQAVSRDLLKRTLRLLADVSEAQQLRRLDEGVDINRFTTDDIYKRDTIVGLAITTDSAIYSAALRLATHYGVSAWEVTFSHLAALFAEEKIAPSQILKHMDEYRIREILFNDIQTLGEKMVSVIYPSISGRDYGRLVLFFQLLNSNSAISALTEPPAQVYVQILRKLESIKGVDVKNLTRSVQGFVREIETVATTENVGKLAKLAQMISSSVKGMSPGVSQATVHSIWIRKYFFALADEAKSLTISDWLHRFESCKTHILKLDSEEFLNLVDGLCFSDRALDVLTLDVRTEMCRRCLKTLKERGKNKANNDSEDYLTRMEKWAEHLERLRSDEYIQIRAEVVSSAGSQFWREFEKSRAEETAMHRVLLRILVERQPLSVVRLLIGIFPPDFGSTPEDVLVDGIRYVLEFLRQSEINKGEHELAGKDSMQVLLHLLTEATEVLDGRDETGLLSHSDIGEMVSQFYGDDTIDVQVRLQLMLMLQTLPMDFVGLSESGNRVQWLHSLALIQQSWTSNQDDTTDPPNFIHRLREEDLRSEDQRLTLFHRLLEMSHTIDHLTSLAKLLNFWPPFESKSDPHSTPWVILWTAMRKLMSSLANVSVLESLKLALEQKPPLSEECIHIIYQTLKNLPSDDASSSIRLRLHVALRSSLSVLLDDVINFVDSVQEIKKEDYDQEILDLILDRGLTGRLADTALYAPLCERLLSSSQPASRVEDVARQLVDRNRRSEAGHLLQLTNGLPRYLLNMSTSLYFSRRRL</sequence>
<keyword evidence="20" id="KW-0511">Multifunctional enzyme</keyword>
<feature type="binding site" evidence="23">
    <location>
        <position position="76"/>
    </location>
    <ligand>
        <name>Cu(2+)</name>
        <dbReference type="ChEBI" id="CHEBI:29036"/>
        <label>1</label>
        <note>catalytic</note>
    </ligand>
</feature>
<dbReference type="SUPFAM" id="SSF49742">
    <property type="entry name" value="PHM/PNGase F"/>
    <property type="match status" value="2"/>
</dbReference>
<feature type="binding site" evidence="23">
    <location>
        <position position="211"/>
    </location>
    <ligand>
        <name>Cu(2+)</name>
        <dbReference type="ChEBI" id="CHEBI:29036"/>
        <label>1</label>
        <note>catalytic</note>
    </ligand>
</feature>
<keyword evidence="16" id="KW-0503">Monooxygenase</keyword>
<evidence type="ECO:0000259" key="29">
    <source>
        <dbReference type="Pfam" id="PF08314"/>
    </source>
</evidence>
<evidence type="ECO:0000256" key="6">
    <source>
        <dbReference type="ARBA" id="ARBA00010676"/>
    </source>
</evidence>
<evidence type="ECO:0000256" key="24">
    <source>
        <dbReference type="PIRSR" id="PIRSR600720-3"/>
    </source>
</evidence>
<feature type="repeat" description="NHL" evidence="25">
    <location>
        <begin position="512"/>
        <end position="547"/>
    </location>
</feature>
<feature type="domain" description="NBAS subunit of NRZ tethering complex C-terminal" evidence="31">
    <location>
        <begin position="2795"/>
        <end position="2919"/>
    </location>
</feature>
<keyword evidence="18" id="KW-0325">Glycoprotein</keyword>
<comment type="similarity">
    <text evidence="4">In the C-terminal section; belongs to the peptidyl-alpha-hydroxyglycine alpha-amidating lyase family.</text>
</comment>
<evidence type="ECO:0000256" key="26">
    <source>
        <dbReference type="SAM" id="MobiDB-lite"/>
    </source>
</evidence>
<feature type="binding site" evidence="23">
    <location>
        <position position="285"/>
    </location>
    <ligand>
        <name>Cu(2+)</name>
        <dbReference type="ChEBI" id="CHEBI:29036"/>
        <label>1</label>
        <note>catalytic</note>
    </ligand>
</feature>
<dbReference type="Pfam" id="PF01082">
    <property type="entry name" value="Cu2_monooxygen"/>
    <property type="match status" value="1"/>
</dbReference>
<evidence type="ECO:0000256" key="17">
    <source>
        <dbReference type="ARBA" id="ARBA00023157"/>
    </source>
</evidence>
<feature type="binding site" evidence="23">
    <location>
        <position position="213"/>
    </location>
    <ligand>
        <name>Cu(2+)</name>
        <dbReference type="ChEBI" id="CHEBI:29036"/>
        <label>1</label>
        <note>catalytic</note>
    </ligand>
</feature>
<feature type="domain" description="Copper type II ascorbate-dependent monooxygenase N-terminal" evidence="27">
    <location>
        <begin position="35"/>
        <end position="146"/>
    </location>
</feature>
<dbReference type="Pfam" id="PF08314">
    <property type="entry name" value="Sec39"/>
    <property type="match status" value="2"/>
</dbReference>
<feature type="binding site" evidence="23">
    <location>
        <position position="521"/>
    </location>
    <ligand>
        <name>Zn(2+)</name>
        <dbReference type="ChEBI" id="CHEBI:29105"/>
        <note>catalytic</note>
    </ligand>
</feature>
<evidence type="ECO:0000313" key="32">
    <source>
        <dbReference type="EMBL" id="CAH0102629.1"/>
    </source>
</evidence>
<dbReference type="InterPro" id="IPR000720">
    <property type="entry name" value="PHM/PAL"/>
</dbReference>
<dbReference type="InterPro" id="IPR029145">
    <property type="entry name" value="NBAS_N"/>
</dbReference>
<dbReference type="InterPro" id="IPR013244">
    <property type="entry name" value="Sec39_domain"/>
</dbReference>
<feature type="disulfide bond" evidence="24">
    <location>
        <begin position="83"/>
        <end position="101"/>
    </location>
</feature>
<dbReference type="InterPro" id="IPR011042">
    <property type="entry name" value="6-blade_b-propeller_TolB-like"/>
</dbReference>
<evidence type="ECO:0000256" key="16">
    <source>
        <dbReference type="ARBA" id="ARBA00023033"/>
    </source>
</evidence>
<organism evidence="32 33">
    <name type="scientific">Daphnia galeata</name>
    <dbReference type="NCBI Taxonomy" id="27404"/>
    <lineage>
        <taxon>Eukaryota</taxon>
        <taxon>Metazoa</taxon>
        <taxon>Ecdysozoa</taxon>
        <taxon>Arthropoda</taxon>
        <taxon>Crustacea</taxon>
        <taxon>Branchiopoda</taxon>
        <taxon>Diplostraca</taxon>
        <taxon>Cladocera</taxon>
        <taxon>Anomopoda</taxon>
        <taxon>Daphniidae</taxon>
        <taxon>Daphnia</taxon>
    </lineage>
</organism>
<comment type="caution">
    <text evidence="32">The sequence shown here is derived from an EMBL/GenBank/DDBJ whole genome shotgun (WGS) entry which is preliminary data.</text>
</comment>
<dbReference type="PROSITE" id="PS51125">
    <property type="entry name" value="NHL"/>
    <property type="match status" value="2"/>
</dbReference>
<keyword evidence="12" id="KW-0256">Endoplasmic reticulum</keyword>
<keyword evidence="23" id="KW-0862">Zinc</keyword>
<evidence type="ECO:0000256" key="5">
    <source>
        <dbReference type="ARBA" id="ARBA00010263"/>
    </source>
</evidence>
<feature type="domain" description="Neuroblastoma-amplified sequence N-terminal" evidence="30">
    <location>
        <begin position="898"/>
        <end position="1179"/>
    </location>
</feature>
<dbReference type="EMBL" id="CAKKLH010000090">
    <property type="protein sequence ID" value="CAH0102629.1"/>
    <property type="molecule type" value="Genomic_DNA"/>
</dbReference>
<dbReference type="GO" id="GO:0004598">
    <property type="term" value="F:peptidylamidoglycolate lyase activity"/>
    <property type="evidence" value="ECO:0007669"/>
    <property type="project" value="UniProtKB-EC"/>
</dbReference>
<dbReference type="CDD" id="cd14958">
    <property type="entry name" value="NHL_PAL_like"/>
    <property type="match status" value="1"/>
</dbReference>
<feature type="binding site" evidence="22">
    <location>
        <position position="593"/>
    </location>
    <ligand>
        <name>a protein</name>
        <dbReference type="ChEBI" id="CHEBI:16541"/>
    </ligand>
    <ligandPart>
        <name>C-terminal Xaa-(2S)-2-hydroxyglycine residue</name>
        <dbReference type="ChEBI" id="CHEBI:142768"/>
    </ligandPart>
</feature>
<comment type="catalytic activity">
    <reaction evidence="1">
        <text>a [peptide]-C-terminal (2S)-2-hydroxyglycine = a [peptide]-C-terminal amide + glyoxylate</text>
        <dbReference type="Rhea" id="RHEA:20924"/>
        <dbReference type="Rhea" id="RHEA-COMP:13485"/>
        <dbReference type="Rhea" id="RHEA-COMP:15321"/>
        <dbReference type="ChEBI" id="CHEBI:36655"/>
        <dbReference type="ChEBI" id="CHEBI:137001"/>
        <dbReference type="ChEBI" id="CHEBI:142768"/>
        <dbReference type="EC" id="4.3.2.5"/>
    </reaction>
</comment>
<evidence type="ECO:0000259" key="28">
    <source>
        <dbReference type="Pfam" id="PF03712"/>
    </source>
</evidence>
<evidence type="ECO:0000313" key="33">
    <source>
        <dbReference type="Proteomes" id="UP000789390"/>
    </source>
</evidence>
<dbReference type="GO" id="GO:0015031">
    <property type="term" value="P:protein transport"/>
    <property type="evidence" value="ECO:0007669"/>
    <property type="project" value="UniProtKB-KW"/>
</dbReference>
<dbReference type="PRINTS" id="PR00790">
    <property type="entry name" value="PAMONOXGNASE"/>
</dbReference>
<evidence type="ECO:0000256" key="14">
    <source>
        <dbReference type="ARBA" id="ARBA00023002"/>
    </source>
</evidence>
<dbReference type="GO" id="GO:0004504">
    <property type="term" value="F:peptidylglycine monooxygenase activity"/>
    <property type="evidence" value="ECO:0007669"/>
    <property type="project" value="UniProtKB-EC"/>
</dbReference>
<keyword evidence="15 23" id="KW-0186">Copper</keyword>
<keyword evidence="10" id="KW-0732">Signal</keyword>
<dbReference type="PANTHER" id="PTHR15922:SF2">
    <property type="entry name" value="NBAS SUBUNIT OF NRZ TETHERING COMPLEX"/>
    <property type="match status" value="1"/>
</dbReference>
<evidence type="ECO:0000256" key="23">
    <source>
        <dbReference type="PIRSR" id="PIRSR600720-2"/>
    </source>
</evidence>
<feature type="repeat" description="NHL" evidence="25">
    <location>
        <begin position="560"/>
        <end position="604"/>
    </location>
</feature>
<dbReference type="InterPro" id="IPR008977">
    <property type="entry name" value="PHM/PNGase_F_dom_sf"/>
</dbReference>
<evidence type="ECO:0000256" key="3">
    <source>
        <dbReference type="ARBA" id="ARBA00004613"/>
    </source>
</evidence>
<dbReference type="OrthoDB" id="19988at2759"/>
<feature type="compositionally biased region" description="Low complexity" evidence="26">
    <location>
        <begin position="1273"/>
        <end position="1284"/>
    </location>
</feature>
<feature type="binding site" evidence="23">
    <location>
        <position position="523"/>
    </location>
    <ligand>
        <name>Ca(2+)</name>
        <dbReference type="ChEBI" id="CHEBI:29108"/>
        <note>structural</note>
    </ligand>
</feature>
<keyword evidence="17 24" id="KW-1015">Disulfide bond</keyword>
<keyword evidence="33" id="KW-1185">Reference proteome</keyword>
<keyword evidence="8" id="KW-0964">Secreted</keyword>
<feature type="disulfide bond" evidence="24">
    <location>
        <begin position="51"/>
        <end position="95"/>
    </location>
</feature>
<evidence type="ECO:0000259" key="30">
    <source>
        <dbReference type="Pfam" id="PF15492"/>
    </source>
</evidence>
<proteinExistence type="inferred from homology"/>
<dbReference type="GO" id="GO:0000149">
    <property type="term" value="F:SNARE binding"/>
    <property type="evidence" value="ECO:0007669"/>
    <property type="project" value="TreeGrafter"/>
</dbReference>
<keyword evidence="9 23" id="KW-0479">Metal-binding</keyword>
<feature type="disulfide bond" evidence="24">
    <location>
        <begin position="264"/>
        <end position="286"/>
    </location>
</feature>
<evidence type="ECO:0000256" key="19">
    <source>
        <dbReference type="ARBA" id="ARBA00023239"/>
    </source>
</evidence>
<evidence type="ECO:0000256" key="2">
    <source>
        <dbReference type="ARBA" id="ARBA00004240"/>
    </source>
</evidence>
<feature type="domain" description="Sec39" evidence="29">
    <location>
        <begin position="1813"/>
        <end position="2179"/>
    </location>
</feature>
<comment type="cofactor">
    <cofactor evidence="23">
        <name>Cu(2+)</name>
        <dbReference type="ChEBI" id="CHEBI:29036"/>
    </cofactor>
    <text evidence="23">Binds 2 Cu(2+) ions per subunit.</text>
</comment>
<dbReference type="GO" id="GO:0005507">
    <property type="term" value="F:copper ion binding"/>
    <property type="evidence" value="ECO:0007669"/>
    <property type="project" value="InterPro"/>
</dbReference>
<comment type="similarity">
    <text evidence="5">In the N-terminal section; belongs to the copper type II ascorbate-dependent monooxygenase family.</text>
</comment>
<keyword evidence="13" id="KW-0653">Protein transport</keyword>
<evidence type="ECO:0000256" key="7">
    <source>
        <dbReference type="ARBA" id="ARBA00022448"/>
    </source>
</evidence>
<accession>A0A8J2RN71</accession>
<dbReference type="Pfam" id="PF15492">
    <property type="entry name" value="Nbas_N"/>
    <property type="match status" value="1"/>
</dbReference>
<dbReference type="GO" id="GO:0006890">
    <property type="term" value="P:retrograde vesicle-mediated transport, Golgi to endoplasmic reticulum"/>
    <property type="evidence" value="ECO:0007669"/>
    <property type="project" value="InterPro"/>
</dbReference>
<protein>
    <recommendedName>
        <fullName evidence="34">Peptidylglycine monooxygenase</fullName>
    </recommendedName>
</protein>
<feature type="disulfide bond" evidence="24">
    <location>
        <begin position="574"/>
        <end position="594"/>
    </location>
</feature>
<evidence type="ECO:0000256" key="11">
    <source>
        <dbReference type="ARBA" id="ARBA00022737"/>
    </source>
</evidence>
<feature type="region of interest" description="Disordered" evidence="26">
    <location>
        <begin position="1272"/>
        <end position="1295"/>
    </location>
</feature>